<dbReference type="PROSITE" id="PS51662">
    <property type="entry name" value="BP_PHYTASE"/>
    <property type="match status" value="1"/>
</dbReference>
<sequence>MYKKNIVILTAAALMFLSACTNNNSAKQQQNVVTADSLAVVKPLYVTDTVQFDTDDPAIWVNPADPAQSLVIGTDKDENGGLYVFDLKGKAITSKIVRGLKRPNNVDIVYGLMLNGKPVDVAVTTERMTHKIRIFSLPDMKPVDNGGLPVFEGETLEGHRDLMGISLYTSPAKEIYAIVGRKTGPLDGSYLWQYLLTDDGKGNVKATLKRKFGKYSGKKEIEAIAVDNEMGYVYYSDEQFGVRKYYADPSKGNEELAVFAKEGFKEDHEGISIYKTTDSTGYVLVSDQAANQFKVFKREGSNAFVKSIPMSTNNSDGSDVVSVPLNADFKHGLFVAMSDNKTFQFYRWEDLAGKALEIKK</sequence>
<dbReference type="SUPFAM" id="SSF50956">
    <property type="entry name" value="Thermostable phytase (3-phytase)"/>
    <property type="match status" value="1"/>
</dbReference>
<feature type="signal peptide" evidence="1">
    <location>
        <begin position="1"/>
        <end position="26"/>
    </location>
</feature>
<feature type="chain" id="PRO_5020736773" evidence="1">
    <location>
        <begin position="27"/>
        <end position="360"/>
    </location>
</feature>
<protein>
    <submittedName>
        <fullName evidence="3">3-phytase</fullName>
    </submittedName>
</protein>
<dbReference type="EMBL" id="SNYC01000003">
    <property type="protein sequence ID" value="TDQ11006.1"/>
    <property type="molecule type" value="Genomic_DNA"/>
</dbReference>
<dbReference type="InterPro" id="IPR011042">
    <property type="entry name" value="6-blade_b-propeller_TolB-like"/>
</dbReference>
<keyword evidence="1" id="KW-0732">Signal</keyword>
<dbReference type="Pfam" id="PF02333">
    <property type="entry name" value="Phytase"/>
    <property type="match status" value="1"/>
</dbReference>
<dbReference type="RefSeq" id="WP_133574125.1">
    <property type="nucleotide sequence ID" value="NZ_SNYC01000003.1"/>
</dbReference>
<organism evidence="3 4">
    <name type="scientific">Pedobacter metabolipauper</name>
    <dbReference type="NCBI Taxonomy" id="425513"/>
    <lineage>
        <taxon>Bacteria</taxon>
        <taxon>Pseudomonadati</taxon>
        <taxon>Bacteroidota</taxon>
        <taxon>Sphingobacteriia</taxon>
        <taxon>Sphingobacteriales</taxon>
        <taxon>Sphingobacteriaceae</taxon>
        <taxon>Pedobacter</taxon>
    </lineage>
</organism>
<dbReference type="AlphaFoldDB" id="A0A4R6SX82"/>
<evidence type="ECO:0000256" key="1">
    <source>
        <dbReference type="SAM" id="SignalP"/>
    </source>
</evidence>
<dbReference type="PROSITE" id="PS51257">
    <property type="entry name" value="PROKAR_LIPOPROTEIN"/>
    <property type="match status" value="1"/>
</dbReference>
<evidence type="ECO:0000259" key="2">
    <source>
        <dbReference type="PROSITE" id="PS51662"/>
    </source>
</evidence>
<keyword evidence="4" id="KW-1185">Reference proteome</keyword>
<accession>A0A4R6SX82</accession>
<gene>
    <name evidence="3" type="ORF">ATK78_0118</name>
</gene>
<dbReference type="InterPro" id="IPR003431">
    <property type="entry name" value="B-propeller_Phytase"/>
</dbReference>
<evidence type="ECO:0000313" key="3">
    <source>
        <dbReference type="EMBL" id="TDQ11006.1"/>
    </source>
</evidence>
<dbReference type="GO" id="GO:0016158">
    <property type="term" value="F:inositol hexakisphosphate 3-phosphatase activity"/>
    <property type="evidence" value="ECO:0007669"/>
    <property type="project" value="InterPro"/>
</dbReference>
<comment type="caution">
    <text evidence="3">The sequence shown here is derived from an EMBL/GenBank/DDBJ whole genome shotgun (WGS) entry which is preliminary data.</text>
</comment>
<name>A0A4R6SX82_9SPHI</name>
<dbReference type="Gene3D" id="2.120.10.30">
    <property type="entry name" value="TolB, C-terminal domain"/>
    <property type="match status" value="1"/>
</dbReference>
<evidence type="ECO:0000313" key="4">
    <source>
        <dbReference type="Proteomes" id="UP000295620"/>
    </source>
</evidence>
<dbReference type="OrthoDB" id="8696437at2"/>
<proteinExistence type="predicted"/>
<reference evidence="3 4" key="1">
    <citation type="submission" date="2019-03" db="EMBL/GenBank/DDBJ databases">
        <title>Genomic Encyclopedia of Archaeal and Bacterial Type Strains, Phase II (KMG-II): from individual species to whole genera.</title>
        <authorList>
            <person name="Goeker M."/>
        </authorList>
    </citation>
    <scope>NUCLEOTIDE SEQUENCE [LARGE SCALE GENOMIC DNA]</scope>
    <source>
        <strain evidence="3 4">DSM 19035</strain>
    </source>
</reference>
<feature type="domain" description="BPP" evidence="2">
    <location>
        <begin position="31"/>
        <end position="356"/>
    </location>
</feature>
<dbReference type="Proteomes" id="UP000295620">
    <property type="component" value="Unassembled WGS sequence"/>
</dbReference>